<geneLocation type="plasmid" evidence="2 3">
    <name>p1_CACC879</name>
</geneLocation>
<dbReference type="InterPro" id="IPR009785">
    <property type="entry name" value="Prophage_Lj928_Orf309"/>
</dbReference>
<sequence length="324" mass="37053">MVTTTELQTQDLEFPIDFTPAKITIGNFDEMKQKLTDYAATYKDIVITEQTFKDDKKVRSQMRSLKKQINDRRIAIKKDINKPLDEFESNVKELTTILDNVIDPIDKGIKFYDQAVKDKKKQHVIQLVTDLTDQNGLTVDNIQFNNKWLNTTSTDKNVTEEVNAQIEAIKAEQTRLEGERLIITNYAKAVELDASGWLAMINDGKSAAEVMKLMDKAREEAKRKAVDEAERQKKQAEYDAAMAKLDEDKAKENTVEIVGRKVDPDTGEIIKPVSQEQSEAQRSYRAKPKIYNVLLKLNNITGPQSQMLKDFLDDNNINYEVKEA</sequence>
<protein>
    <submittedName>
        <fullName evidence="2">DUF1351 domain-containing protein</fullName>
    </submittedName>
</protein>
<feature type="coiled-coil region" evidence="1">
    <location>
        <begin position="219"/>
        <end position="251"/>
    </location>
</feature>
<evidence type="ECO:0000256" key="1">
    <source>
        <dbReference type="SAM" id="Coils"/>
    </source>
</evidence>
<keyword evidence="1" id="KW-0175">Coiled coil</keyword>
<dbReference type="Pfam" id="PF07083">
    <property type="entry name" value="DUF1351"/>
    <property type="match status" value="1"/>
</dbReference>
<keyword evidence="2" id="KW-0614">Plasmid</keyword>
<gene>
    <name evidence="2" type="ORF">PSR33_09860</name>
</gene>
<accession>A0AAJ5RK19</accession>
<organism evidence="2 3">
    <name type="scientific">Latilactobacillus curvatus</name>
    <name type="common">Lactobacillus curvatus</name>
    <dbReference type="NCBI Taxonomy" id="28038"/>
    <lineage>
        <taxon>Bacteria</taxon>
        <taxon>Bacillati</taxon>
        <taxon>Bacillota</taxon>
        <taxon>Bacilli</taxon>
        <taxon>Lactobacillales</taxon>
        <taxon>Lactobacillaceae</taxon>
        <taxon>Latilactobacillus</taxon>
    </lineage>
</organism>
<evidence type="ECO:0000313" key="3">
    <source>
        <dbReference type="Proteomes" id="UP001215533"/>
    </source>
</evidence>
<name>A0AAJ5RK19_LATCU</name>
<proteinExistence type="predicted"/>
<evidence type="ECO:0000313" key="2">
    <source>
        <dbReference type="EMBL" id="WDC92855.1"/>
    </source>
</evidence>
<dbReference type="EMBL" id="CP117684">
    <property type="protein sequence ID" value="WDC92855.1"/>
    <property type="molecule type" value="Genomic_DNA"/>
</dbReference>
<dbReference type="AlphaFoldDB" id="A0AAJ5RK19"/>
<dbReference type="Proteomes" id="UP001215533">
    <property type="component" value="Plasmid p1_CACC879"/>
</dbReference>
<reference evidence="2" key="1">
    <citation type="submission" date="2023-02" db="EMBL/GenBank/DDBJ databases">
        <title>Complete genome sequence of Lactobacillus curvatus CACC879 isolated from Pig feces.</title>
        <authorList>
            <person name="Park S."/>
            <person name="Park M.A."/>
            <person name="Kim D.-H."/>
            <person name="Kim Y."/>
        </authorList>
    </citation>
    <scope>NUCLEOTIDE SEQUENCE</scope>
    <source>
        <strain evidence="2">Curvatus</strain>
        <plasmid evidence="2">p1_CACC879</plasmid>
    </source>
</reference>